<evidence type="ECO:0000259" key="2">
    <source>
        <dbReference type="PROSITE" id="PS51886"/>
    </source>
</evidence>
<dbReference type="CDD" id="cd00882">
    <property type="entry name" value="Ras_like_GTPase"/>
    <property type="match status" value="1"/>
</dbReference>
<evidence type="ECO:0000313" key="5">
    <source>
        <dbReference type="RefSeq" id="XP_033771779.1"/>
    </source>
</evidence>
<dbReference type="RefSeq" id="XP_033771778.1">
    <property type="nucleotide sequence ID" value="XM_033915887.1"/>
</dbReference>
<dbReference type="InterPro" id="IPR006571">
    <property type="entry name" value="TLDc_dom"/>
</dbReference>
<accession>A0A6P8PA35</accession>
<dbReference type="GeneID" id="117346397"/>
<dbReference type="OrthoDB" id="25620at2759"/>
<dbReference type="InterPro" id="IPR027417">
    <property type="entry name" value="P-loop_NTPase"/>
</dbReference>
<dbReference type="Gene3D" id="3.40.50.300">
    <property type="entry name" value="P-loop containing nucleotide triphosphate hydrolases"/>
    <property type="match status" value="1"/>
</dbReference>
<dbReference type="AlphaFoldDB" id="A0A6P8PA35"/>
<organism evidence="3 4">
    <name type="scientific">Geotrypetes seraphini</name>
    <name type="common">Gaboon caecilian</name>
    <name type="synonym">Caecilia seraphini</name>
    <dbReference type="NCBI Taxonomy" id="260995"/>
    <lineage>
        <taxon>Eukaryota</taxon>
        <taxon>Metazoa</taxon>
        <taxon>Chordata</taxon>
        <taxon>Craniata</taxon>
        <taxon>Vertebrata</taxon>
        <taxon>Euteleostomi</taxon>
        <taxon>Amphibia</taxon>
        <taxon>Gymnophiona</taxon>
        <taxon>Geotrypetes</taxon>
    </lineage>
</organism>
<keyword evidence="3" id="KW-1185">Reference proteome</keyword>
<dbReference type="SUPFAM" id="SSF52540">
    <property type="entry name" value="P-loop containing nucleoside triphosphate hydrolases"/>
    <property type="match status" value="1"/>
</dbReference>
<dbReference type="CTD" id="10964"/>
<evidence type="ECO:0000313" key="3">
    <source>
        <dbReference type="Proteomes" id="UP000515159"/>
    </source>
</evidence>
<dbReference type="RefSeq" id="XP_033771779.1">
    <property type="nucleotide sequence ID" value="XM_033915888.1"/>
</dbReference>
<dbReference type="PROSITE" id="PS51886">
    <property type="entry name" value="TLDC"/>
    <property type="match status" value="1"/>
</dbReference>
<feature type="domain" description="TLDc" evidence="2">
    <location>
        <begin position="2"/>
        <end position="165"/>
    </location>
</feature>
<gene>
    <name evidence="4 5" type="primary">IFI44L</name>
</gene>
<name>A0A6P8PA35_GEOSA</name>
<dbReference type="SMART" id="SM00584">
    <property type="entry name" value="TLDc"/>
    <property type="match status" value="1"/>
</dbReference>
<dbReference type="GO" id="GO:0006955">
    <property type="term" value="P:immune response"/>
    <property type="evidence" value="ECO:0007669"/>
    <property type="project" value="TreeGrafter"/>
</dbReference>
<dbReference type="PANTHER" id="PTHR14241:SF32">
    <property type="entry name" value="VWFA DOMAIN-CONTAINING PROTEIN-RELATED"/>
    <property type="match status" value="1"/>
</dbReference>
<proteinExistence type="inferred from homology"/>
<dbReference type="KEGG" id="gsh:117346397"/>
<evidence type="ECO:0000313" key="4">
    <source>
        <dbReference type="RefSeq" id="XP_033771778.1"/>
    </source>
</evidence>
<dbReference type="Proteomes" id="UP000515159">
    <property type="component" value="Chromosome 12"/>
</dbReference>
<dbReference type="Pfam" id="PF07534">
    <property type="entry name" value="TLD"/>
    <property type="match status" value="1"/>
</dbReference>
<protein>
    <submittedName>
        <fullName evidence="4 5">Interferon-induced protein 44-like</fullName>
    </submittedName>
</protein>
<reference evidence="4 5" key="1">
    <citation type="submission" date="2025-04" db="UniProtKB">
        <authorList>
            <consortium name="RefSeq"/>
        </authorList>
    </citation>
    <scope>IDENTIFICATION</scope>
</reference>
<sequence>MAEVRPRLSKKEEKQLQQLLENERFSLLYKGSVHGYTVVAFHAKCDFQGPSLVVAYNNSGFVFGGYSSQGFSSSNQYIKDEKAFLFSLNKGETQDKPVKIPVKNANQAVTDMKDKGPNFGAGSLCFLITGADATTTPNDNYCEFNLAEFHGNDTALVECEVYRVEGIRDILESPWRKLTWTPEERKSLKEFVRSYKSCLNPVSQVRILMIGPVGAGKSSFFNSVNSVFRGHVTCQAIAGSDSTSVTKKYRTYTLKDGKAGKALPIILCDSMGLEEKTGAGLEVEDVSKILQGHVPDRYLFNAAASIQPDFPGYILTPSLKDKVHCVVFVIDASKISILSTNLEDKLRRLRTIVNQYDVPNILLLTKVDELCPTVAEDIREVYKSRAVQKQVHTAAARLGIPVSNILPIKNYSSSLELDYDSDILILHAIQQMLRYADNYFDNISFALSD</sequence>
<evidence type="ECO:0000256" key="1">
    <source>
        <dbReference type="ARBA" id="ARBA00009243"/>
    </source>
</evidence>
<dbReference type="PANTHER" id="PTHR14241">
    <property type="entry name" value="INTERFERON-INDUCED PROTEIN 44"/>
    <property type="match status" value="1"/>
</dbReference>
<comment type="similarity">
    <text evidence="1">Belongs to the IFI44 family.</text>
</comment>